<feature type="region of interest" description="Disordered" evidence="1">
    <location>
        <begin position="81"/>
        <end position="177"/>
    </location>
</feature>
<sequence>MCDHRYSRAGFRILTPTVILHGSILGDLVEATLPRCALCVVDVLGAGEDAAVDGLDETAVDLVRVLVAGDQEAVAALSATVGRRRTTRRDASRRYRQDSNDSANTPDDHRHQPPTRGQTPNYTHNDDDDNNDNDYDYDDNNNNDDDDDDDATHNHDDDHPYESDPDSHHSAIRKLEA</sequence>
<evidence type="ECO:0000256" key="1">
    <source>
        <dbReference type="SAM" id="MobiDB-lite"/>
    </source>
</evidence>
<feature type="compositionally biased region" description="Basic and acidic residues" evidence="1">
    <location>
        <begin position="88"/>
        <end position="99"/>
    </location>
</feature>
<organism evidence="2 3">
    <name type="scientific">Athelia psychrophila</name>
    <dbReference type="NCBI Taxonomy" id="1759441"/>
    <lineage>
        <taxon>Eukaryota</taxon>
        <taxon>Fungi</taxon>
        <taxon>Dikarya</taxon>
        <taxon>Basidiomycota</taxon>
        <taxon>Agaricomycotina</taxon>
        <taxon>Agaricomycetes</taxon>
        <taxon>Agaricomycetidae</taxon>
        <taxon>Atheliales</taxon>
        <taxon>Atheliaceae</taxon>
        <taxon>Athelia</taxon>
    </lineage>
</organism>
<gene>
    <name evidence="2" type="ORF">FIBSPDRAFT_1012510</name>
</gene>
<evidence type="ECO:0000313" key="2">
    <source>
        <dbReference type="EMBL" id="KZP24141.1"/>
    </source>
</evidence>
<accession>A0A166MN55</accession>
<dbReference type="Proteomes" id="UP000076532">
    <property type="component" value="Unassembled WGS sequence"/>
</dbReference>
<evidence type="ECO:0000313" key="3">
    <source>
        <dbReference type="Proteomes" id="UP000076532"/>
    </source>
</evidence>
<feature type="compositionally biased region" description="Acidic residues" evidence="1">
    <location>
        <begin position="126"/>
        <end position="150"/>
    </location>
</feature>
<keyword evidence="3" id="KW-1185">Reference proteome</keyword>
<reference evidence="2 3" key="1">
    <citation type="journal article" date="2016" name="Mol. Biol. Evol.">
        <title>Comparative Genomics of Early-Diverging Mushroom-Forming Fungi Provides Insights into the Origins of Lignocellulose Decay Capabilities.</title>
        <authorList>
            <person name="Nagy L.G."/>
            <person name="Riley R."/>
            <person name="Tritt A."/>
            <person name="Adam C."/>
            <person name="Daum C."/>
            <person name="Floudas D."/>
            <person name="Sun H."/>
            <person name="Yadav J.S."/>
            <person name="Pangilinan J."/>
            <person name="Larsson K.H."/>
            <person name="Matsuura K."/>
            <person name="Barry K."/>
            <person name="Labutti K."/>
            <person name="Kuo R."/>
            <person name="Ohm R.A."/>
            <person name="Bhattacharya S.S."/>
            <person name="Shirouzu T."/>
            <person name="Yoshinaga Y."/>
            <person name="Martin F.M."/>
            <person name="Grigoriev I.V."/>
            <person name="Hibbett D.S."/>
        </authorList>
    </citation>
    <scope>NUCLEOTIDE SEQUENCE [LARGE SCALE GENOMIC DNA]</scope>
    <source>
        <strain evidence="2 3">CBS 109695</strain>
    </source>
</reference>
<dbReference type="EMBL" id="KV417528">
    <property type="protein sequence ID" value="KZP24141.1"/>
    <property type="molecule type" value="Genomic_DNA"/>
</dbReference>
<dbReference type="AlphaFoldDB" id="A0A166MN55"/>
<name>A0A166MN55_9AGAM</name>
<feature type="compositionally biased region" description="Basic and acidic residues" evidence="1">
    <location>
        <begin position="151"/>
        <end position="177"/>
    </location>
</feature>
<proteinExistence type="predicted"/>
<protein>
    <submittedName>
        <fullName evidence="2">Uncharacterized protein</fullName>
    </submittedName>
</protein>